<dbReference type="EMBL" id="LCWF01000005">
    <property type="protein sequence ID" value="KKY29140.1"/>
    <property type="molecule type" value="Genomic_DNA"/>
</dbReference>
<keyword evidence="1" id="KW-0436">Ligase</keyword>
<dbReference type="OrthoDB" id="3364440at2759"/>
<dbReference type="PANTHER" id="PTHR43785:SF2">
    <property type="entry name" value="TYPE-1 GLUTAMINE SYNTHETASE 1"/>
    <property type="match status" value="1"/>
</dbReference>
<evidence type="ECO:0000313" key="6">
    <source>
        <dbReference type="Proteomes" id="UP000053317"/>
    </source>
</evidence>
<organism evidence="5 6">
    <name type="scientific">Phaeomoniella chlamydospora</name>
    <name type="common">Phaeoacremonium chlamydosporum</name>
    <dbReference type="NCBI Taxonomy" id="158046"/>
    <lineage>
        <taxon>Eukaryota</taxon>
        <taxon>Fungi</taxon>
        <taxon>Dikarya</taxon>
        <taxon>Ascomycota</taxon>
        <taxon>Pezizomycotina</taxon>
        <taxon>Eurotiomycetes</taxon>
        <taxon>Chaetothyriomycetidae</taxon>
        <taxon>Phaeomoniellales</taxon>
        <taxon>Phaeomoniellaceae</taxon>
        <taxon>Phaeomoniella</taxon>
    </lineage>
</organism>
<dbReference type="PANTHER" id="PTHR43785">
    <property type="entry name" value="GAMMA-GLUTAMYLPUTRESCINE SYNTHETASE"/>
    <property type="match status" value="1"/>
</dbReference>
<accession>A0A0G2HLE5</accession>
<sequence>MFTPPHSVEPPRAKDYHALSTFLEQNRISFIRFTAIDLGSVPRAIVVPKAAAVDIATKGFAQAGVSPLACAVSIGDRLVADLLETGVDEVRPDWTSLKACTYYPTHGTVMCFIRNPQDGKPRGGYAIDPRSALLNQISLARESGIEFLVGLEIELFITDKDNTFTQLPGKHIPMGLDFLRGKLGPLMDEIVLAIERAGFKVMKYHTDGTIEGVLEIVLAPLPPTEAADAMSYCHETIKTISAKHNLKATMSPMPFETGFSIGAHTNISISKPDEGNAESFLAGLLSQLPSVTAFSMPNYESSNRLGRVKRWIHWGKDNKKSIIRERFPGCWEVRCADGTMNPYLAFAAIIVAGMHGVRNKLPLEIKPSPYMTKDTSDEQRKELNITKHLPRSLEDAIDDLADNLVFKDEKFGFGKDMINAYCRLKKDEIDFYSGLTGLERRLHNIRIF</sequence>
<evidence type="ECO:0000256" key="2">
    <source>
        <dbReference type="PROSITE-ProRule" id="PRU01331"/>
    </source>
</evidence>
<dbReference type="SMART" id="SM01230">
    <property type="entry name" value="Gln-synt_C"/>
    <property type="match status" value="1"/>
</dbReference>
<feature type="domain" description="GS catalytic" evidence="4">
    <location>
        <begin position="129"/>
        <end position="448"/>
    </location>
</feature>
<gene>
    <name evidence="5" type="ORF">UCRPC4_g00172</name>
</gene>
<proteinExistence type="inferred from homology"/>
<evidence type="ECO:0000256" key="1">
    <source>
        <dbReference type="ARBA" id="ARBA00022598"/>
    </source>
</evidence>
<dbReference type="Pfam" id="PF00120">
    <property type="entry name" value="Gln-synt_C"/>
    <property type="match status" value="1"/>
</dbReference>
<protein>
    <recommendedName>
        <fullName evidence="4">GS catalytic domain-containing protein</fullName>
    </recommendedName>
</protein>
<comment type="caution">
    <text evidence="5">The sequence shown here is derived from an EMBL/GenBank/DDBJ whole genome shotgun (WGS) entry which is preliminary data.</text>
</comment>
<reference evidence="5 6" key="1">
    <citation type="submission" date="2015-05" db="EMBL/GenBank/DDBJ databases">
        <title>Distinctive expansion of gene families associated with plant cell wall degradation and secondary metabolism in the genomes of grapevine trunk pathogens.</title>
        <authorList>
            <person name="Lawrence D.P."/>
            <person name="Travadon R."/>
            <person name="Rolshausen P.E."/>
            <person name="Baumgartner K."/>
        </authorList>
    </citation>
    <scope>NUCLEOTIDE SEQUENCE [LARGE SCALE GENOMIC DNA]</scope>
    <source>
        <strain evidence="5">UCRPC4</strain>
    </source>
</reference>
<dbReference type="SUPFAM" id="SSF55931">
    <property type="entry name" value="Glutamine synthetase/guanido kinase"/>
    <property type="match status" value="1"/>
</dbReference>
<dbReference type="InterPro" id="IPR008146">
    <property type="entry name" value="Gln_synth_cat_dom"/>
</dbReference>
<evidence type="ECO:0000256" key="3">
    <source>
        <dbReference type="RuleBase" id="RU000384"/>
    </source>
</evidence>
<comment type="similarity">
    <text evidence="2 3">Belongs to the glutamine synthetase family.</text>
</comment>
<dbReference type="Gene3D" id="3.30.590.10">
    <property type="entry name" value="Glutamine synthetase/guanido kinase, catalytic domain"/>
    <property type="match status" value="1"/>
</dbReference>
<dbReference type="Proteomes" id="UP000053317">
    <property type="component" value="Unassembled WGS sequence"/>
</dbReference>
<keyword evidence="6" id="KW-1185">Reference proteome</keyword>
<dbReference type="GO" id="GO:0004356">
    <property type="term" value="F:glutamine synthetase activity"/>
    <property type="evidence" value="ECO:0007669"/>
    <property type="project" value="InterPro"/>
</dbReference>
<reference evidence="5 6" key="2">
    <citation type="submission" date="2015-05" db="EMBL/GenBank/DDBJ databases">
        <authorList>
            <person name="Morales-Cruz A."/>
            <person name="Amrine K.C."/>
            <person name="Cantu D."/>
        </authorList>
    </citation>
    <scope>NUCLEOTIDE SEQUENCE [LARGE SCALE GENOMIC DNA]</scope>
    <source>
        <strain evidence="5">UCRPC4</strain>
    </source>
</reference>
<evidence type="ECO:0000313" key="5">
    <source>
        <dbReference type="EMBL" id="KKY29140.1"/>
    </source>
</evidence>
<name>A0A0G2HLE5_PHACM</name>
<dbReference type="PROSITE" id="PS51987">
    <property type="entry name" value="GS_CATALYTIC"/>
    <property type="match status" value="1"/>
</dbReference>
<evidence type="ECO:0000259" key="4">
    <source>
        <dbReference type="PROSITE" id="PS51987"/>
    </source>
</evidence>
<dbReference type="AlphaFoldDB" id="A0A0G2HLE5"/>
<dbReference type="InterPro" id="IPR014746">
    <property type="entry name" value="Gln_synth/guanido_kin_cat_dom"/>
</dbReference>